<evidence type="ECO:0000313" key="2">
    <source>
        <dbReference type="Proteomes" id="UP000299102"/>
    </source>
</evidence>
<dbReference type="Proteomes" id="UP000299102">
    <property type="component" value="Unassembled WGS sequence"/>
</dbReference>
<keyword evidence="2" id="KW-1185">Reference proteome</keyword>
<sequence length="75" mass="8142">MVLTKKLKYDDPVVHMNGVQISLGLARASKVTWDLSLGVVRTIYITVIEPIVLYASCAWAPATGKLGVQKMLVAV</sequence>
<name>A0A4C1TZL8_EUMVA</name>
<proteinExistence type="predicted"/>
<organism evidence="1 2">
    <name type="scientific">Eumeta variegata</name>
    <name type="common">Bagworm moth</name>
    <name type="synonym">Eumeta japonica</name>
    <dbReference type="NCBI Taxonomy" id="151549"/>
    <lineage>
        <taxon>Eukaryota</taxon>
        <taxon>Metazoa</taxon>
        <taxon>Ecdysozoa</taxon>
        <taxon>Arthropoda</taxon>
        <taxon>Hexapoda</taxon>
        <taxon>Insecta</taxon>
        <taxon>Pterygota</taxon>
        <taxon>Neoptera</taxon>
        <taxon>Endopterygota</taxon>
        <taxon>Lepidoptera</taxon>
        <taxon>Glossata</taxon>
        <taxon>Ditrysia</taxon>
        <taxon>Tineoidea</taxon>
        <taxon>Psychidae</taxon>
        <taxon>Oiketicinae</taxon>
        <taxon>Eumeta</taxon>
    </lineage>
</organism>
<protein>
    <submittedName>
        <fullName evidence="1">Uncharacterized protein</fullName>
    </submittedName>
</protein>
<dbReference type="EMBL" id="BGZK01000109">
    <property type="protein sequence ID" value="GBP19505.1"/>
    <property type="molecule type" value="Genomic_DNA"/>
</dbReference>
<gene>
    <name evidence="1" type="ORF">EVAR_102052_1</name>
</gene>
<dbReference type="AlphaFoldDB" id="A0A4C1TZL8"/>
<reference evidence="1 2" key="1">
    <citation type="journal article" date="2019" name="Commun. Biol.">
        <title>The bagworm genome reveals a unique fibroin gene that provides high tensile strength.</title>
        <authorList>
            <person name="Kono N."/>
            <person name="Nakamura H."/>
            <person name="Ohtoshi R."/>
            <person name="Tomita M."/>
            <person name="Numata K."/>
            <person name="Arakawa K."/>
        </authorList>
    </citation>
    <scope>NUCLEOTIDE SEQUENCE [LARGE SCALE GENOMIC DNA]</scope>
</reference>
<accession>A0A4C1TZL8</accession>
<dbReference type="OrthoDB" id="411823at2759"/>
<evidence type="ECO:0000313" key="1">
    <source>
        <dbReference type="EMBL" id="GBP19505.1"/>
    </source>
</evidence>
<comment type="caution">
    <text evidence="1">The sequence shown here is derived from an EMBL/GenBank/DDBJ whole genome shotgun (WGS) entry which is preliminary data.</text>
</comment>